<organism evidence="1 2">
    <name type="scientific">Marinobacter adhaerens</name>
    <dbReference type="NCBI Taxonomy" id="1033846"/>
    <lineage>
        <taxon>Bacteria</taxon>
        <taxon>Pseudomonadati</taxon>
        <taxon>Pseudomonadota</taxon>
        <taxon>Gammaproteobacteria</taxon>
        <taxon>Pseudomonadales</taxon>
        <taxon>Marinobacteraceae</taxon>
        <taxon>Marinobacter</taxon>
    </lineage>
</organism>
<dbReference type="GeneID" id="78559295"/>
<proteinExistence type="predicted"/>
<dbReference type="RefSeq" id="WP_014576207.1">
    <property type="nucleotide sequence ID" value="NZ_CP076686.1"/>
</dbReference>
<protein>
    <recommendedName>
        <fullName evidence="3">Ketopantoate reductase C-terminal domain-containing protein</fullName>
    </recommendedName>
</protein>
<accession>A0ABX8IN32</accession>
<dbReference type="EMBL" id="CP076686">
    <property type="protein sequence ID" value="QWV14445.1"/>
    <property type="molecule type" value="Genomic_DNA"/>
</dbReference>
<reference evidence="1 2" key="1">
    <citation type="submission" date="2021-06" db="EMBL/GenBank/DDBJ databases">
        <title>Microbial metabolic specificity influences pelagic lipid remineralization.</title>
        <authorList>
            <person name="Behrendt L."/>
            <person name="Hunter J.E."/>
            <person name="Alcolombri U."/>
            <person name="Smriga S."/>
            <person name="Mincer T."/>
            <person name="Lowenstein D.P."/>
            <person name="Peaudecerf F.J."/>
            <person name="Fernandez V.I."/>
            <person name="Fredricks H."/>
            <person name="Almblad H."/>
            <person name="Harrison J.J."/>
            <person name="Stocker R."/>
            <person name="Van Mooy B.A.S."/>
        </authorList>
    </citation>
    <scope>NUCLEOTIDE SEQUENCE [LARGE SCALE GENOMIC DNA]</scope>
    <source>
        <strain evidence="1 2">HP15-B</strain>
    </source>
</reference>
<evidence type="ECO:0008006" key="3">
    <source>
        <dbReference type="Google" id="ProtNLM"/>
    </source>
</evidence>
<evidence type="ECO:0000313" key="2">
    <source>
        <dbReference type="Proteomes" id="UP000683442"/>
    </source>
</evidence>
<dbReference type="Proteomes" id="UP000683442">
    <property type="component" value="Chromosome"/>
</dbReference>
<sequence length="109" mass="12037">MAECYAHEVFGNLSCFAGTPDQVKAALANQAGEDMVDWGRVVPLQVETAKSRHAEELYQVLRDLTSMARLGVPISCINTYLAAIRNAEQLLEKVDNESTEDSIHEKQAD</sequence>
<gene>
    <name evidence="1" type="ORF">KQ249_07590</name>
</gene>
<name>A0ABX8IN32_9GAMM</name>
<keyword evidence="2" id="KW-1185">Reference proteome</keyword>
<evidence type="ECO:0000313" key="1">
    <source>
        <dbReference type="EMBL" id="QWV14445.1"/>
    </source>
</evidence>